<keyword evidence="6 13" id="KW-0560">Oxidoreductase</keyword>
<evidence type="ECO:0000259" key="15">
    <source>
        <dbReference type="Pfam" id="PF05173"/>
    </source>
</evidence>
<evidence type="ECO:0000256" key="10">
    <source>
        <dbReference type="ARBA" id="ARBA00038983"/>
    </source>
</evidence>
<evidence type="ECO:0000256" key="8">
    <source>
        <dbReference type="ARBA" id="ARBA00023154"/>
    </source>
</evidence>
<evidence type="ECO:0000256" key="7">
    <source>
        <dbReference type="ARBA" id="ARBA00023027"/>
    </source>
</evidence>
<accession>A0ABX3IKP1</accession>
<dbReference type="InterPro" id="IPR022664">
    <property type="entry name" value="DapB_N_CS"/>
</dbReference>
<evidence type="ECO:0000256" key="5">
    <source>
        <dbReference type="ARBA" id="ARBA00022915"/>
    </source>
</evidence>
<feature type="binding site" evidence="13">
    <location>
        <begin position="7"/>
        <end position="12"/>
    </location>
    <ligand>
        <name>NAD(+)</name>
        <dbReference type="ChEBI" id="CHEBI:57540"/>
    </ligand>
</feature>
<comment type="catalytic activity">
    <reaction evidence="12 13">
        <text>(S)-2,3,4,5-tetrahydrodipicolinate + NAD(+) + H2O = (2S,4S)-4-hydroxy-2,3,4,5-tetrahydrodipicolinate + NADH + H(+)</text>
        <dbReference type="Rhea" id="RHEA:35323"/>
        <dbReference type="ChEBI" id="CHEBI:15377"/>
        <dbReference type="ChEBI" id="CHEBI:15378"/>
        <dbReference type="ChEBI" id="CHEBI:16845"/>
        <dbReference type="ChEBI" id="CHEBI:57540"/>
        <dbReference type="ChEBI" id="CHEBI:57945"/>
        <dbReference type="ChEBI" id="CHEBI:67139"/>
        <dbReference type="EC" id="1.17.1.8"/>
    </reaction>
</comment>
<keyword evidence="4 13" id="KW-0521">NADP</keyword>
<dbReference type="CDD" id="cd02274">
    <property type="entry name" value="DHDPR_N"/>
    <property type="match status" value="1"/>
</dbReference>
<comment type="caution">
    <text evidence="16">The sequence shown here is derived from an EMBL/GenBank/DDBJ whole genome shotgun (WGS) entry which is preliminary data.</text>
</comment>
<dbReference type="PROSITE" id="PS01298">
    <property type="entry name" value="DAPB"/>
    <property type="match status" value="1"/>
</dbReference>
<dbReference type="PANTHER" id="PTHR20836">
    <property type="entry name" value="DIHYDRODIPICOLINATE REDUCTASE"/>
    <property type="match status" value="1"/>
</dbReference>
<dbReference type="Pfam" id="PF05173">
    <property type="entry name" value="DapB_C"/>
    <property type="match status" value="1"/>
</dbReference>
<dbReference type="Proteomes" id="UP000242616">
    <property type="component" value="Unassembled WGS sequence"/>
</dbReference>
<evidence type="ECO:0000313" key="16">
    <source>
        <dbReference type="EMBL" id="ONN27970.1"/>
    </source>
</evidence>
<comment type="function">
    <text evidence="13">Catalyzes the conversion of 4-hydroxy-tetrahydrodipicolinate (HTPA) to tetrahydrodipicolinate.</text>
</comment>
<proteinExistence type="inferred from homology"/>
<keyword evidence="2 13" id="KW-0963">Cytoplasm</keyword>
<dbReference type="InterPro" id="IPR036291">
    <property type="entry name" value="NAD(P)-bd_dom_sf"/>
</dbReference>
<sequence>MKYGVIGYKGKMGRLITKLFNEKGHTSVLYVDKNSIKQTDIPEIIIDFSSKDALPHTIELCIKNSANLVIGTTGLSNEDISSLKDLSKKVAILQSYNFSFGINIIVEILEKFKTLFSDWDCEIFEIHHSEKKDKPSGTAFMLEKAINRKINITSARIGGIPGDHTILFANQGELISISHRAISREVFALGALKASEWLLSKKKGYYTFKDVIKEGLK</sequence>
<evidence type="ECO:0000256" key="13">
    <source>
        <dbReference type="HAMAP-Rule" id="MF_00102"/>
    </source>
</evidence>
<dbReference type="InterPro" id="IPR022663">
    <property type="entry name" value="DapB_C"/>
</dbReference>
<comment type="similarity">
    <text evidence="1 13">Belongs to the DapB family.</text>
</comment>
<evidence type="ECO:0000256" key="2">
    <source>
        <dbReference type="ARBA" id="ARBA00022490"/>
    </source>
</evidence>
<evidence type="ECO:0000313" key="17">
    <source>
        <dbReference type="Proteomes" id="UP000242616"/>
    </source>
</evidence>
<keyword evidence="3 13" id="KW-0028">Amino-acid biosynthesis</keyword>
<evidence type="ECO:0000256" key="12">
    <source>
        <dbReference type="ARBA" id="ARBA00049396"/>
    </source>
</evidence>
<comment type="pathway">
    <text evidence="9 13">Amino-acid biosynthesis; L-lysine biosynthesis via DAP pathway; (S)-tetrahydrodipicolinate from L-aspartate: step 4/4.</text>
</comment>
<feature type="active site" description="Proton donor" evidence="13">
    <location>
        <position position="131"/>
    </location>
</feature>
<dbReference type="RefSeq" id="WP_077197771.1">
    <property type="nucleotide sequence ID" value="NZ_LBFC01000003.1"/>
</dbReference>
<dbReference type="PANTHER" id="PTHR20836:SF0">
    <property type="entry name" value="4-HYDROXY-TETRAHYDRODIPICOLINATE REDUCTASE 1, CHLOROPLASTIC-RELATED"/>
    <property type="match status" value="1"/>
</dbReference>
<comment type="caution">
    <text evidence="13">Was originally thought to be a dihydrodipicolinate reductase (DHDPR), catalyzing the conversion of dihydrodipicolinate to tetrahydrodipicolinate. However, it was shown in E.coli that the substrate of the enzymatic reaction is not dihydrodipicolinate (DHDP) but in fact (2S,4S)-4-hydroxy-2,3,4,5-tetrahydrodipicolinic acid (HTPA), the product released by the DapA-catalyzed reaction.</text>
</comment>
<dbReference type="HAMAP" id="MF_00102">
    <property type="entry name" value="DapB"/>
    <property type="match status" value="1"/>
</dbReference>
<dbReference type="PIRSF" id="PIRSF000161">
    <property type="entry name" value="DHPR"/>
    <property type="match status" value="1"/>
</dbReference>
<feature type="binding site" evidence="13">
    <location>
        <begin position="95"/>
        <end position="98"/>
    </location>
    <ligand>
        <name>NAD(+)</name>
        <dbReference type="ChEBI" id="CHEBI:57540"/>
    </ligand>
</feature>
<name>A0ABX3IKP1_9BACT</name>
<feature type="active site" description="Proton donor/acceptor" evidence="13">
    <location>
        <position position="127"/>
    </location>
</feature>
<keyword evidence="8 13" id="KW-0457">Lysine biosynthesis</keyword>
<keyword evidence="7 13" id="KW-0520">NAD</keyword>
<feature type="binding site" evidence="13">
    <location>
        <begin position="137"/>
        <end position="138"/>
    </location>
    <ligand>
        <name>(S)-2,3,4,5-tetrahydrodipicolinate</name>
        <dbReference type="ChEBI" id="CHEBI:16845"/>
    </ligand>
</feature>
<gene>
    <name evidence="13" type="primary">dapB</name>
    <name evidence="16" type="ORF">XJ44_00930</name>
</gene>
<feature type="binding site" evidence="13">
    <location>
        <begin position="71"/>
        <end position="73"/>
    </location>
    <ligand>
        <name>NAD(+)</name>
        <dbReference type="ChEBI" id="CHEBI:57540"/>
    </ligand>
</feature>
<feature type="domain" description="Dihydrodipicolinate reductase N-terminal" evidence="14">
    <location>
        <begin position="1"/>
        <end position="98"/>
    </location>
</feature>
<keyword evidence="5 13" id="KW-0220">Diaminopimelate biosynthesis</keyword>
<evidence type="ECO:0000256" key="4">
    <source>
        <dbReference type="ARBA" id="ARBA00022857"/>
    </source>
</evidence>
<dbReference type="Pfam" id="PF01113">
    <property type="entry name" value="DapB_N"/>
    <property type="match status" value="1"/>
</dbReference>
<evidence type="ECO:0000256" key="3">
    <source>
        <dbReference type="ARBA" id="ARBA00022605"/>
    </source>
</evidence>
<evidence type="ECO:0000259" key="14">
    <source>
        <dbReference type="Pfam" id="PF01113"/>
    </source>
</evidence>
<evidence type="ECO:0000256" key="9">
    <source>
        <dbReference type="ARBA" id="ARBA00037922"/>
    </source>
</evidence>
<evidence type="ECO:0000256" key="1">
    <source>
        <dbReference type="ARBA" id="ARBA00006642"/>
    </source>
</evidence>
<evidence type="ECO:0000256" key="11">
    <source>
        <dbReference type="ARBA" id="ARBA00049080"/>
    </source>
</evidence>
<dbReference type="InterPro" id="IPR000846">
    <property type="entry name" value="DapB_N"/>
</dbReference>
<feature type="domain" description="Dihydrodipicolinate reductase C-terminal" evidence="15">
    <location>
        <begin position="101"/>
        <end position="212"/>
    </location>
</feature>
<comment type="subcellular location">
    <subcellularLocation>
        <location evidence="13">Cytoplasm</location>
    </subcellularLocation>
</comment>
<dbReference type="SUPFAM" id="SSF55347">
    <property type="entry name" value="Glyceraldehyde-3-phosphate dehydrogenase-like, C-terminal domain"/>
    <property type="match status" value="1"/>
</dbReference>
<feature type="binding site" evidence="13">
    <location>
        <position position="33"/>
    </location>
    <ligand>
        <name>NADP(+)</name>
        <dbReference type="ChEBI" id="CHEBI:58349"/>
    </ligand>
</feature>
<reference evidence="16 17" key="1">
    <citation type="submission" date="2015-06" db="EMBL/GenBank/DDBJ databases">
        <title>Genome sequencing of Thermotogales isolates from hydrothermal vents.</title>
        <authorList>
            <person name="Haverkamp T.H."/>
            <person name="Kublanov I.V."/>
            <person name="Nesbo C.L."/>
        </authorList>
    </citation>
    <scope>NUCLEOTIDE SEQUENCE [LARGE SCALE GENOMIC DNA]</scope>
    <source>
        <strain evidence="17">ik275mar</strain>
    </source>
</reference>
<dbReference type="InterPro" id="IPR023940">
    <property type="entry name" value="DHDPR_bac"/>
</dbReference>
<feature type="binding site" evidence="13">
    <location>
        <position position="128"/>
    </location>
    <ligand>
        <name>(S)-2,3,4,5-tetrahydrodipicolinate</name>
        <dbReference type="ChEBI" id="CHEBI:16845"/>
    </ligand>
</feature>
<evidence type="ECO:0000256" key="6">
    <source>
        <dbReference type="ARBA" id="ARBA00023002"/>
    </source>
</evidence>
<feature type="binding site" evidence="13">
    <location>
        <position position="32"/>
    </location>
    <ligand>
        <name>NAD(+)</name>
        <dbReference type="ChEBI" id="CHEBI:57540"/>
    </ligand>
</feature>
<comment type="subunit">
    <text evidence="13">Homotetramer.</text>
</comment>
<dbReference type="EMBL" id="LBFC01000003">
    <property type="protein sequence ID" value="ONN27970.1"/>
    <property type="molecule type" value="Genomic_DNA"/>
</dbReference>
<organism evidence="16 17">
    <name type="scientific">Thermosipho affectus</name>
    <dbReference type="NCBI Taxonomy" id="660294"/>
    <lineage>
        <taxon>Bacteria</taxon>
        <taxon>Thermotogati</taxon>
        <taxon>Thermotogota</taxon>
        <taxon>Thermotogae</taxon>
        <taxon>Thermotogales</taxon>
        <taxon>Fervidobacteriaceae</taxon>
        <taxon>Thermosipho</taxon>
    </lineage>
</organism>
<protein>
    <recommendedName>
        <fullName evidence="10 13">4-hydroxy-tetrahydrodipicolinate reductase</fullName>
        <shortName evidence="13">HTPA reductase</shortName>
        <ecNumber evidence="10 13">1.17.1.8</ecNumber>
    </recommendedName>
</protein>
<dbReference type="Gene3D" id="3.40.50.720">
    <property type="entry name" value="NAD(P)-binding Rossmann-like Domain"/>
    <property type="match status" value="2"/>
</dbReference>
<comment type="catalytic activity">
    <reaction evidence="11 13">
        <text>(S)-2,3,4,5-tetrahydrodipicolinate + NADP(+) + H2O = (2S,4S)-4-hydroxy-2,3,4,5-tetrahydrodipicolinate + NADPH + H(+)</text>
        <dbReference type="Rhea" id="RHEA:35331"/>
        <dbReference type="ChEBI" id="CHEBI:15377"/>
        <dbReference type="ChEBI" id="CHEBI:15378"/>
        <dbReference type="ChEBI" id="CHEBI:16845"/>
        <dbReference type="ChEBI" id="CHEBI:57783"/>
        <dbReference type="ChEBI" id="CHEBI:58349"/>
        <dbReference type="ChEBI" id="CHEBI:67139"/>
        <dbReference type="EC" id="1.17.1.8"/>
    </reaction>
</comment>
<keyword evidence="17" id="KW-1185">Reference proteome</keyword>
<dbReference type="SUPFAM" id="SSF51735">
    <property type="entry name" value="NAD(P)-binding Rossmann-fold domains"/>
    <property type="match status" value="1"/>
</dbReference>
<dbReference type="EC" id="1.17.1.8" evidence="10 13"/>